<reference evidence="3" key="2">
    <citation type="submission" date="2015-06" db="UniProtKB">
        <authorList>
            <consortium name="EnsemblProtists"/>
        </authorList>
    </citation>
    <scope>IDENTIFICATION</scope>
    <source>
        <strain evidence="3">Pr102</strain>
    </source>
</reference>
<dbReference type="OMA" id="FRVCHAP"/>
<feature type="coiled-coil region" evidence="1">
    <location>
        <begin position="74"/>
        <end position="108"/>
    </location>
</feature>
<evidence type="ECO:0000313" key="3">
    <source>
        <dbReference type="EnsemblProtists" id="Phyra86946"/>
    </source>
</evidence>
<evidence type="ECO:0000256" key="2">
    <source>
        <dbReference type="SAM" id="MobiDB-lite"/>
    </source>
</evidence>
<dbReference type="VEuPathDB" id="FungiDB:KRP22_12887"/>
<proteinExistence type="predicted"/>
<dbReference type="EnsemblProtists" id="Phyra86946">
    <property type="protein sequence ID" value="Phyra86946"/>
    <property type="gene ID" value="Phyra86946"/>
</dbReference>
<reference evidence="4" key="1">
    <citation type="journal article" date="2006" name="Science">
        <title>Phytophthora genome sequences uncover evolutionary origins and mechanisms of pathogenesis.</title>
        <authorList>
            <person name="Tyler B.M."/>
            <person name="Tripathy S."/>
            <person name="Zhang X."/>
            <person name="Dehal P."/>
            <person name="Jiang R.H."/>
            <person name="Aerts A."/>
            <person name="Arredondo F.D."/>
            <person name="Baxter L."/>
            <person name="Bensasson D."/>
            <person name="Beynon J.L."/>
            <person name="Chapman J."/>
            <person name="Damasceno C.M."/>
            <person name="Dorrance A.E."/>
            <person name="Dou D."/>
            <person name="Dickerman A.W."/>
            <person name="Dubchak I.L."/>
            <person name="Garbelotto M."/>
            <person name="Gijzen M."/>
            <person name="Gordon S.G."/>
            <person name="Govers F."/>
            <person name="Grunwald N.J."/>
            <person name="Huang W."/>
            <person name="Ivors K.L."/>
            <person name="Jones R.W."/>
            <person name="Kamoun S."/>
            <person name="Krampis K."/>
            <person name="Lamour K.H."/>
            <person name="Lee M.K."/>
            <person name="McDonald W.H."/>
            <person name="Medina M."/>
            <person name="Meijer H.J."/>
            <person name="Nordberg E.K."/>
            <person name="Maclean D.J."/>
            <person name="Ospina-Giraldo M.D."/>
            <person name="Morris P.F."/>
            <person name="Phuntumart V."/>
            <person name="Putnam N.H."/>
            <person name="Rash S."/>
            <person name="Rose J.K."/>
            <person name="Sakihama Y."/>
            <person name="Salamov A.A."/>
            <person name="Savidor A."/>
            <person name="Scheuring C.F."/>
            <person name="Smith B.M."/>
            <person name="Sobral B.W."/>
            <person name="Terry A."/>
            <person name="Torto-Alalibo T.A."/>
            <person name="Win J."/>
            <person name="Xu Z."/>
            <person name="Zhang H."/>
            <person name="Grigoriev I.V."/>
            <person name="Rokhsar D.S."/>
            <person name="Boore J.L."/>
        </authorList>
    </citation>
    <scope>NUCLEOTIDE SEQUENCE [LARGE SCALE GENOMIC DNA]</scope>
    <source>
        <strain evidence="4">Pr102</strain>
    </source>
</reference>
<keyword evidence="1" id="KW-0175">Coiled coil</keyword>
<dbReference type="HOGENOM" id="CLU_005517_0_0_1"/>
<dbReference type="AlphaFoldDB" id="H3H846"/>
<protein>
    <submittedName>
        <fullName evidence="3">Uncharacterized protein</fullName>
    </submittedName>
</protein>
<dbReference type="EMBL" id="DS567284">
    <property type="status" value="NOT_ANNOTATED_CDS"/>
    <property type="molecule type" value="Genomic_DNA"/>
</dbReference>
<feature type="compositionally biased region" description="Acidic residues" evidence="2">
    <location>
        <begin position="388"/>
        <end position="397"/>
    </location>
</feature>
<accession>H3H846</accession>
<feature type="region of interest" description="Disordered" evidence="2">
    <location>
        <begin position="170"/>
        <end position="227"/>
    </location>
</feature>
<name>H3H846_PHYRM</name>
<sequence length="719" mass="81612">MFRRALDRLDRAEAQLKSDGKTTSQQLLNADSELREVKRQFGLQQAYFEKMFASAREKMDQEAKIHDRDFKRAALEHKHQEDALQARNDELQRKVEDLEDHVRALDRRLRAGSLNVPRVMNFLNRGKTRVAGNWGRLKGLLELAKDNQPVPDAWATQILVNAADDFGADSGPYVFDHDGDTDEEEKGDGGSNADSGGSKDKPLDLTHSASSPPHTPVKYPRGKTSGSKFAKRATLVFQMRPDPWAPNEEDARDPREAPVRTVRETMDSLRDLPVIWSKLRTDIQLVMQSGLDYDDALELAKGDNVVHPRFDSRSLESMLFRMMYWHELDSTPWTKYVPSWYFKKAEALLEETKDSASVPERWGDLQTSRLDEARELNEALFSDVGGNDGDDDRDETFDSNVSDAGSSRRTTPPRAAKRRRSVTSDSGASAAGTSGQVVAPPAKKRRPAQERTKSLLARKSYSELSGDELWVIETPGRGVTSWRHHGVLIKFFPGTANAVDQTSGFPDYIPNLSVPEVITVVRERWDLAAIQAVYADKPWDTMFDKRSKFLIMHSRIDTNSVFVQGALSRIVAAMKKHRKAFWLVGHWYFVPTERDSATDVLVAERKKLCDTAKREYQLVLNDVVNEGLPETFLEEPGVWTYPAKCCSWVFMHASQKKDDGKPYTLKEQLARIDKHEPARAQWNACTSDAKRVEHLPEKLRNRLVRPEDRRIVLISAEHS</sequence>
<keyword evidence="4" id="KW-1185">Reference proteome</keyword>
<evidence type="ECO:0000256" key="1">
    <source>
        <dbReference type="SAM" id="Coils"/>
    </source>
</evidence>
<dbReference type="InParanoid" id="H3H846"/>
<feature type="compositionally biased region" description="Low complexity" evidence="2">
    <location>
        <begin position="423"/>
        <end position="439"/>
    </location>
</feature>
<organism evidence="3 4">
    <name type="scientific">Phytophthora ramorum</name>
    <name type="common">Sudden oak death agent</name>
    <dbReference type="NCBI Taxonomy" id="164328"/>
    <lineage>
        <taxon>Eukaryota</taxon>
        <taxon>Sar</taxon>
        <taxon>Stramenopiles</taxon>
        <taxon>Oomycota</taxon>
        <taxon>Peronosporomycetes</taxon>
        <taxon>Peronosporales</taxon>
        <taxon>Peronosporaceae</taxon>
        <taxon>Phytophthora</taxon>
    </lineage>
</organism>
<dbReference type="eggNOG" id="ENOG502REKF">
    <property type="taxonomic scope" value="Eukaryota"/>
</dbReference>
<feature type="region of interest" description="Disordered" evidence="2">
    <location>
        <begin position="380"/>
        <end position="455"/>
    </location>
</feature>
<dbReference type="VEuPathDB" id="FungiDB:KRP23_2513"/>
<dbReference type="Proteomes" id="UP000005238">
    <property type="component" value="Unassembled WGS sequence"/>
</dbReference>
<evidence type="ECO:0000313" key="4">
    <source>
        <dbReference type="Proteomes" id="UP000005238"/>
    </source>
</evidence>